<dbReference type="RefSeq" id="WP_338010864.1">
    <property type="nucleotide sequence ID" value="NZ_JMIR01000026.1"/>
</dbReference>
<evidence type="ECO:0000256" key="8">
    <source>
        <dbReference type="ARBA" id="ARBA00022840"/>
    </source>
</evidence>
<dbReference type="SUPFAM" id="SSF52540">
    <property type="entry name" value="P-loop containing nucleoside triphosphate hydrolases"/>
    <property type="match status" value="1"/>
</dbReference>
<dbReference type="PANTHER" id="PTHR33540">
    <property type="entry name" value="TRNA THREONYLCARBAMOYLADENOSINE BIOSYNTHESIS PROTEIN TSAE"/>
    <property type="match status" value="1"/>
</dbReference>
<comment type="caution">
    <text evidence="11">The sequence shown here is derived from an EMBL/GenBank/DDBJ whole genome shotgun (WGS) entry which is preliminary data.</text>
</comment>
<dbReference type="GO" id="GO:0005524">
    <property type="term" value="F:ATP binding"/>
    <property type="evidence" value="ECO:0007669"/>
    <property type="project" value="UniProtKB-KW"/>
</dbReference>
<comment type="subcellular location">
    <subcellularLocation>
        <location evidence="1">Cytoplasm</location>
    </subcellularLocation>
</comment>
<keyword evidence="8" id="KW-0067">ATP-binding</keyword>
<keyword evidence="12" id="KW-1185">Reference proteome</keyword>
<evidence type="ECO:0000313" key="11">
    <source>
        <dbReference type="EMBL" id="KEO82203.1"/>
    </source>
</evidence>
<dbReference type="InterPro" id="IPR027417">
    <property type="entry name" value="P-loop_NTPase"/>
</dbReference>
<evidence type="ECO:0000256" key="3">
    <source>
        <dbReference type="ARBA" id="ARBA00019010"/>
    </source>
</evidence>
<keyword evidence="4" id="KW-0963">Cytoplasm</keyword>
<proteinExistence type="inferred from homology"/>
<keyword evidence="6" id="KW-0479">Metal-binding</keyword>
<dbReference type="Proteomes" id="UP000027931">
    <property type="component" value="Unassembled WGS sequence"/>
</dbReference>
<dbReference type="AlphaFoldDB" id="A0A074LQW3"/>
<evidence type="ECO:0000256" key="1">
    <source>
        <dbReference type="ARBA" id="ARBA00004496"/>
    </source>
</evidence>
<evidence type="ECO:0000256" key="7">
    <source>
        <dbReference type="ARBA" id="ARBA00022741"/>
    </source>
</evidence>
<dbReference type="GO" id="GO:0046872">
    <property type="term" value="F:metal ion binding"/>
    <property type="evidence" value="ECO:0007669"/>
    <property type="project" value="UniProtKB-KW"/>
</dbReference>
<dbReference type="Pfam" id="PF02367">
    <property type="entry name" value="TsaE"/>
    <property type="match status" value="1"/>
</dbReference>
<sequence length="161" mass="17731">MTQALKYETASSGETQALAARLGEIVQSGDVLCLSGDLGAGKTTFTQGLARGLGIEEPVSSPTFTIIKEYDDGRIPLYHMDIYRLGEAAVQEDLGYDEYFYGEGVSVIEWYGFLEELIPEDRLELHITLAEGDGRRLRFTATGPHATARLKELEQLCPTSH</sequence>
<dbReference type="GO" id="GO:0002949">
    <property type="term" value="P:tRNA threonylcarbamoyladenosine modification"/>
    <property type="evidence" value="ECO:0007669"/>
    <property type="project" value="InterPro"/>
</dbReference>
<keyword evidence="9" id="KW-0460">Magnesium</keyword>
<dbReference type="InterPro" id="IPR003442">
    <property type="entry name" value="T6A_TsaE"/>
</dbReference>
<protein>
    <recommendedName>
        <fullName evidence="3">tRNA threonylcarbamoyladenosine biosynthesis protein TsaE</fullName>
    </recommendedName>
    <alternativeName>
        <fullName evidence="10">t(6)A37 threonylcarbamoyladenosine biosynthesis protein TsaE</fullName>
    </alternativeName>
</protein>
<accession>A0A074LQW3</accession>
<evidence type="ECO:0000256" key="5">
    <source>
        <dbReference type="ARBA" id="ARBA00022694"/>
    </source>
</evidence>
<evidence type="ECO:0000256" key="10">
    <source>
        <dbReference type="ARBA" id="ARBA00032441"/>
    </source>
</evidence>
<evidence type="ECO:0000256" key="2">
    <source>
        <dbReference type="ARBA" id="ARBA00007599"/>
    </source>
</evidence>
<name>A0A074LQW3_9BACL</name>
<keyword evidence="7" id="KW-0547">Nucleotide-binding</keyword>
<comment type="similarity">
    <text evidence="2">Belongs to the TsaE family.</text>
</comment>
<organism evidence="11 12">
    <name type="scientific">Tumebacillus flagellatus</name>
    <dbReference type="NCBI Taxonomy" id="1157490"/>
    <lineage>
        <taxon>Bacteria</taxon>
        <taxon>Bacillati</taxon>
        <taxon>Bacillota</taxon>
        <taxon>Bacilli</taxon>
        <taxon>Bacillales</taxon>
        <taxon>Alicyclobacillaceae</taxon>
        <taxon>Tumebacillus</taxon>
    </lineage>
</organism>
<evidence type="ECO:0000256" key="4">
    <source>
        <dbReference type="ARBA" id="ARBA00022490"/>
    </source>
</evidence>
<dbReference type="eggNOG" id="COG0802">
    <property type="taxonomic scope" value="Bacteria"/>
</dbReference>
<evidence type="ECO:0000313" key="12">
    <source>
        <dbReference type="Proteomes" id="UP000027931"/>
    </source>
</evidence>
<dbReference type="GO" id="GO:0005737">
    <property type="term" value="C:cytoplasm"/>
    <property type="evidence" value="ECO:0007669"/>
    <property type="project" value="UniProtKB-SubCell"/>
</dbReference>
<keyword evidence="5" id="KW-0819">tRNA processing</keyword>
<dbReference type="PANTHER" id="PTHR33540:SF2">
    <property type="entry name" value="TRNA THREONYLCARBAMOYLADENOSINE BIOSYNTHESIS PROTEIN TSAE"/>
    <property type="match status" value="1"/>
</dbReference>
<dbReference type="NCBIfam" id="TIGR00150">
    <property type="entry name" value="T6A_YjeE"/>
    <property type="match status" value="1"/>
</dbReference>
<reference evidence="11 12" key="1">
    <citation type="journal article" date="2013" name="Int. J. Syst. Evol. Microbiol.">
        <title>Tumebacillus flagellatus sp. nov., an alpha-amylase/pullulanase-producing bacterium isolated from cassava wastewater.</title>
        <authorList>
            <person name="Wang Q."/>
            <person name="Xie N."/>
            <person name="Qin Y."/>
            <person name="Shen N."/>
            <person name="Zhu J."/>
            <person name="Mi H."/>
            <person name="Huang R."/>
        </authorList>
    </citation>
    <scope>NUCLEOTIDE SEQUENCE [LARGE SCALE GENOMIC DNA]</scope>
    <source>
        <strain evidence="11 12">GST4</strain>
    </source>
</reference>
<gene>
    <name evidence="11" type="ORF">EL26_16840</name>
</gene>
<dbReference type="EMBL" id="JMIR01000026">
    <property type="protein sequence ID" value="KEO82203.1"/>
    <property type="molecule type" value="Genomic_DNA"/>
</dbReference>
<evidence type="ECO:0000256" key="9">
    <source>
        <dbReference type="ARBA" id="ARBA00022842"/>
    </source>
</evidence>
<dbReference type="Gene3D" id="3.40.50.300">
    <property type="entry name" value="P-loop containing nucleotide triphosphate hydrolases"/>
    <property type="match status" value="1"/>
</dbReference>
<dbReference type="STRING" id="1157490.EL26_16840"/>
<evidence type="ECO:0000256" key="6">
    <source>
        <dbReference type="ARBA" id="ARBA00022723"/>
    </source>
</evidence>